<evidence type="ECO:0000259" key="4">
    <source>
        <dbReference type="PROSITE" id="PS51379"/>
    </source>
</evidence>
<dbReference type="Gene3D" id="3.30.70.20">
    <property type="match status" value="1"/>
</dbReference>
<keyword evidence="3" id="KW-0411">Iron-sulfur</keyword>
<evidence type="ECO:0000256" key="2">
    <source>
        <dbReference type="ARBA" id="ARBA00023004"/>
    </source>
</evidence>
<accession>A0A845QEW5</accession>
<sequence>MQITDRVKNCNGCEACTVGCKYACIKMERDENGNKKPVINEDGCSKCNNCVLYCPVFNPVDLPEFENFYEYKDEYYERDMAKVYRETMRQLKAGTTTEFVGTLCQIAALKSLMGDKLSHDLRIFPLHCDPENPRRPECAACPFYK</sequence>
<feature type="domain" description="4Fe-4S ferredoxin-type" evidence="4">
    <location>
        <begin position="1"/>
        <end position="30"/>
    </location>
</feature>
<dbReference type="Proteomes" id="UP000446866">
    <property type="component" value="Unassembled WGS sequence"/>
</dbReference>
<dbReference type="RefSeq" id="WP_160200491.1">
    <property type="nucleotide sequence ID" value="NZ_QXWK01000001.1"/>
</dbReference>
<dbReference type="GO" id="GO:0051536">
    <property type="term" value="F:iron-sulfur cluster binding"/>
    <property type="evidence" value="ECO:0007669"/>
    <property type="project" value="UniProtKB-KW"/>
</dbReference>
<dbReference type="InterPro" id="IPR017896">
    <property type="entry name" value="4Fe4S_Fe-S-bd"/>
</dbReference>
<name>A0A845QEW5_9FIRM</name>
<reference evidence="5 6" key="1">
    <citation type="submission" date="2018-08" db="EMBL/GenBank/DDBJ databases">
        <title>Murine metabolic-syndrome-specific gut microbial biobank.</title>
        <authorList>
            <person name="Liu C."/>
        </authorList>
    </citation>
    <scope>NUCLEOTIDE SEQUENCE [LARGE SCALE GENOMIC DNA]</scope>
    <source>
        <strain evidence="5 6">28</strain>
    </source>
</reference>
<dbReference type="SUPFAM" id="SSF54862">
    <property type="entry name" value="4Fe-4S ferredoxins"/>
    <property type="match status" value="1"/>
</dbReference>
<dbReference type="EMBL" id="QXWK01000001">
    <property type="protein sequence ID" value="NBH60192.1"/>
    <property type="molecule type" value="Genomic_DNA"/>
</dbReference>
<gene>
    <name evidence="5" type="ORF">D0435_00685</name>
</gene>
<dbReference type="AlphaFoldDB" id="A0A845QEW5"/>
<proteinExistence type="predicted"/>
<protein>
    <submittedName>
        <fullName evidence="5">4Fe-4S dicluster domain-containing protein</fullName>
    </submittedName>
</protein>
<dbReference type="PROSITE" id="PS00198">
    <property type="entry name" value="4FE4S_FER_1"/>
    <property type="match status" value="1"/>
</dbReference>
<keyword evidence="1" id="KW-0479">Metal-binding</keyword>
<dbReference type="InterPro" id="IPR017900">
    <property type="entry name" value="4Fe4S_Fe_S_CS"/>
</dbReference>
<evidence type="ECO:0000313" key="6">
    <source>
        <dbReference type="Proteomes" id="UP000446866"/>
    </source>
</evidence>
<dbReference type="GO" id="GO:0046872">
    <property type="term" value="F:metal ion binding"/>
    <property type="evidence" value="ECO:0007669"/>
    <property type="project" value="UniProtKB-KW"/>
</dbReference>
<organism evidence="5 6">
    <name type="scientific">Anaerotruncus colihominis</name>
    <dbReference type="NCBI Taxonomy" id="169435"/>
    <lineage>
        <taxon>Bacteria</taxon>
        <taxon>Bacillati</taxon>
        <taxon>Bacillota</taxon>
        <taxon>Clostridia</taxon>
        <taxon>Eubacteriales</taxon>
        <taxon>Oscillospiraceae</taxon>
        <taxon>Anaerotruncus</taxon>
    </lineage>
</organism>
<comment type="caution">
    <text evidence="5">The sequence shown here is derived from an EMBL/GenBank/DDBJ whole genome shotgun (WGS) entry which is preliminary data.</text>
</comment>
<evidence type="ECO:0000313" key="5">
    <source>
        <dbReference type="EMBL" id="NBH60192.1"/>
    </source>
</evidence>
<evidence type="ECO:0000256" key="1">
    <source>
        <dbReference type="ARBA" id="ARBA00022723"/>
    </source>
</evidence>
<dbReference type="PROSITE" id="PS51379">
    <property type="entry name" value="4FE4S_FER_2"/>
    <property type="match status" value="2"/>
</dbReference>
<evidence type="ECO:0000256" key="3">
    <source>
        <dbReference type="ARBA" id="ARBA00023014"/>
    </source>
</evidence>
<feature type="domain" description="4Fe-4S ferredoxin-type" evidence="4">
    <location>
        <begin position="35"/>
        <end position="65"/>
    </location>
</feature>
<dbReference type="Pfam" id="PF12838">
    <property type="entry name" value="Fer4_7"/>
    <property type="match status" value="1"/>
</dbReference>
<keyword evidence="6" id="KW-1185">Reference proteome</keyword>
<keyword evidence="2" id="KW-0408">Iron</keyword>